<accession>A0A565BKZ8</accession>
<evidence type="ECO:0000256" key="1">
    <source>
        <dbReference type="ARBA" id="ARBA00022722"/>
    </source>
</evidence>
<dbReference type="GO" id="GO:0006139">
    <property type="term" value="P:nucleobase-containing compound metabolic process"/>
    <property type="evidence" value="ECO:0007669"/>
    <property type="project" value="InterPro"/>
</dbReference>
<comment type="caution">
    <text evidence="4">The sequence shown here is derived from an EMBL/GenBank/DDBJ whole genome shotgun (WGS) entry which is preliminary data.</text>
</comment>
<feature type="domain" description="3'-5' exonuclease" evidence="3">
    <location>
        <begin position="97"/>
        <end position="271"/>
    </location>
</feature>
<proteinExistence type="predicted"/>
<evidence type="ECO:0000259" key="3">
    <source>
        <dbReference type="SMART" id="SM00474"/>
    </source>
</evidence>
<reference evidence="4" key="1">
    <citation type="submission" date="2019-07" db="EMBL/GenBank/DDBJ databases">
        <authorList>
            <person name="Dittberner H."/>
        </authorList>
    </citation>
    <scope>NUCLEOTIDE SEQUENCE [LARGE SCALE GENOMIC DNA]</scope>
</reference>
<dbReference type="SUPFAM" id="SSF53098">
    <property type="entry name" value="Ribonuclease H-like"/>
    <property type="match status" value="1"/>
</dbReference>
<sequence>MAPRIIRRIPNRHTHPKYNVDFFGKRLQVSVTRSASVMKINRLNRRENRCRLYVKECGDEELVCYNGEINMKRKLSKVTCVLVLINKLVSSNIGTYHSVIRRWINTVRFFNRRSLQPLVVGIGIQWTADYTSDPPPDILHLGVGNCCLIIQLNHCNRIPNVLRSFFVDRSITFVGVWNSRDKIKLERCRHKLKIWRLLDVKHYLARSIWNSSVEKIVEEYLGYEGVRVDKEISRSNWGVRNLSRGQILQATQDSYVCFKLGVMQRLWEVCT</sequence>
<dbReference type="InterPro" id="IPR051132">
    <property type="entry name" value="3-5_Exonuclease_domain"/>
</dbReference>
<dbReference type="GO" id="GO:0008408">
    <property type="term" value="F:3'-5' exonuclease activity"/>
    <property type="evidence" value="ECO:0007669"/>
    <property type="project" value="InterPro"/>
</dbReference>
<dbReference type="InterPro" id="IPR012337">
    <property type="entry name" value="RNaseH-like_sf"/>
</dbReference>
<organism evidence="4 5">
    <name type="scientific">Arabis nemorensis</name>
    <dbReference type="NCBI Taxonomy" id="586526"/>
    <lineage>
        <taxon>Eukaryota</taxon>
        <taxon>Viridiplantae</taxon>
        <taxon>Streptophyta</taxon>
        <taxon>Embryophyta</taxon>
        <taxon>Tracheophyta</taxon>
        <taxon>Spermatophyta</taxon>
        <taxon>Magnoliopsida</taxon>
        <taxon>eudicotyledons</taxon>
        <taxon>Gunneridae</taxon>
        <taxon>Pentapetalae</taxon>
        <taxon>rosids</taxon>
        <taxon>malvids</taxon>
        <taxon>Brassicales</taxon>
        <taxon>Brassicaceae</taxon>
        <taxon>Arabideae</taxon>
        <taxon>Arabis</taxon>
    </lineage>
</organism>
<dbReference type="PANTHER" id="PTHR13620">
    <property type="entry name" value="3-5 EXONUCLEASE"/>
    <property type="match status" value="1"/>
</dbReference>
<evidence type="ECO:0000313" key="5">
    <source>
        <dbReference type="Proteomes" id="UP000489600"/>
    </source>
</evidence>
<dbReference type="Gene3D" id="3.30.420.10">
    <property type="entry name" value="Ribonuclease H-like superfamily/Ribonuclease H"/>
    <property type="match status" value="1"/>
</dbReference>
<evidence type="ECO:0000256" key="2">
    <source>
        <dbReference type="ARBA" id="ARBA00022801"/>
    </source>
</evidence>
<dbReference type="InterPro" id="IPR002562">
    <property type="entry name" value="3'-5'_exonuclease_dom"/>
</dbReference>
<dbReference type="CDD" id="cd06141">
    <property type="entry name" value="WRN_exo"/>
    <property type="match status" value="1"/>
</dbReference>
<dbReference type="GO" id="GO:0005634">
    <property type="term" value="C:nucleus"/>
    <property type="evidence" value="ECO:0007669"/>
    <property type="project" value="TreeGrafter"/>
</dbReference>
<dbReference type="SMART" id="SM00474">
    <property type="entry name" value="35EXOc"/>
    <property type="match status" value="1"/>
</dbReference>
<keyword evidence="5" id="KW-1185">Reference proteome</keyword>
<dbReference type="OrthoDB" id="10261556at2759"/>
<dbReference type="Pfam" id="PF01612">
    <property type="entry name" value="DNA_pol_A_exo1"/>
    <property type="match status" value="1"/>
</dbReference>
<dbReference type="AlphaFoldDB" id="A0A565BKZ8"/>
<dbReference type="InterPro" id="IPR036397">
    <property type="entry name" value="RNaseH_sf"/>
</dbReference>
<evidence type="ECO:0000313" key="4">
    <source>
        <dbReference type="EMBL" id="VVB02286.1"/>
    </source>
</evidence>
<keyword evidence="2" id="KW-0378">Hydrolase</keyword>
<dbReference type="GO" id="GO:0003676">
    <property type="term" value="F:nucleic acid binding"/>
    <property type="evidence" value="ECO:0007669"/>
    <property type="project" value="InterPro"/>
</dbReference>
<dbReference type="PANTHER" id="PTHR13620:SF59">
    <property type="entry name" value="POLYNUCLEOTIDYL TRANSFERASE, RIBONUCLEASE H-LIKE SUPERFAMILY PROTEIN"/>
    <property type="match status" value="1"/>
</dbReference>
<gene>
    <name evidence="4" type="ORF">ANE_LOCUS12730</name>
</gene>
<dbReference type="EMBL" id="CABITT030000004">
    <property type="protein sequence ID" value="VVB02286.1"/>
    <property type="molecule type" value="Genomic_DNA"/>
</dbReference>
<name>A0A565BKZ8_9BRAS</name>
<keyword evidence="1" id="KW-0540">Nuclease</keyword>
<dbReference type="GO" id="GO:0005737">
    <property type="term" value="C:cytoplasm"/>
    <property type="evidence" value="ECO:0007669"/>
    <property type="project" value="TreeGrafter"/>
</dbReference>
<dbReference type="Proteomes" id="UP000489600">
    <property type="component" value="Unassembled WGS sequence"/>
</dbReference>
<protein>
    <recommendedName>
        <fullName evidence="3">3'-5' exonuclease domain-containing protein</fullName>
    </recommendedName>
</protein>